<dbReference type="InterPro" id="IPR001173">
    <property type="entry name" value="Glyco_trans_2-like"/>
</dbReference>
<protein>
    <recommendedName>
        <fullName evidence="1">Glycosyltransferase 2-like domain-containing protein</fullName>
    </recommendedName>
</protein>
<dbReference type="EMBL" id="BARS01008168">
    <property type="protein sequence ID" value="GAF74901.1"/>
    <property type="molecule type" value="Genomic_DNA"/>
</dbReference>
<dbReference type="Pfam" id="PF00535">
    <property type="entry name" value="Glycos_transf_2"/>
    <property type="match status" value="1"/>
</dbReference>
<dbReference type="InterPro" id="IPR029044">
    <property type="entry name" value="Nucleotide-diphossugar_trans"/>
</dbReference>
<dbReference type="Gene3D" id="3.90.550.10">
    <property type="entry name" value="Spore Coat Polysaccharide Biosynthesis Protein SpsA, Chain A"/>
    <property type="match status" value="1"/>
</dbReference>
<feature type="domain" description="Glycosyltransferase 2-like" evidence="1">
    <location>
        <begin position="4"/>
        <end position="107"/>
    </location>
</feature>
<accession>X0SIG7</accession>
<dbReference type="PANTHER" id="PTHR43685:SF2">
    <property type="entry name" value="GLYCOSYLTRANSFERASE 2-LIKE DOMAIN-CONTAINING PROTEIN"/>
    <property type="match status" value="1"/>
</dbReference>
<dbReference type="AlphaFoldDB" id="X0SIG7"/>
<evidence type="ECO:0000259" key="1">
    <source>
        <dbReference type="Pfam" id="PF00535"/>
    </source>
</evidence>
<name>X0SIG7_9ZZZZ</name>
<gene>
    <name evidence="2" type="ORF">S01H1_15632</name>
</gene>
<dbReference type="PANTHER" id="PTHR43685">
    <property type="entry name" value="GLYCOSYLTRANSFERASE"/>
    <property type="match status" value="1"/>
</dbReference>
<dbReference type="InterPro" id="IPR050834">
    <property type="entry name" value="Glycosyltransf_2"/>
</dbReference>
<feature type="non-terminal residue" evidence="2">
    <location>
        <position position="229"/>
    </location>
</feature>
<comment type="caution">
    <text evidence="2">The sequence shown here is derived from an EMBL/GenBank/DDBJ whole genome shotgun (WGS) entry which is preliminary data.</text>
</comment>
<dbReference type="SUPFAM" id="SSF53448">
    <property type="entry name" value="Nucleotide-diphospho-sugar transferases"/>
    <property type="match status" value="1"/>
</dbReference>
<proteinExistence type="predicted"/>
<organism evidence="2">
    <name type="scientific">marine sediment metagenome</name>
    <dbReference type="NCBI Taxonomy" id="412755"/>
    <lineage>
        <taxon>unclassified sequences</taxon>
        <taxon>metagenomes</taxon>
        <taxon>ecological metagenomes</taxon>
    </lineage>
</organism>
<sequence>MKVSIVVPCFNEEANIKPCLESLVAQDYTGDFEIIVINNDSTDQSQAIITDLALLHPFIRLSVEYKKGTAAVRNRGIKIAKYDHVAFIDADCEAPPDWLTLLVRNYSSMKSKYADGIGVGGRNIAPENADPFIKAIEIVLDTYIGSFSSSQGRQIEHALLVSHLPLVNALYEKEKIIAIGGFDESLLSEAEDAEINYRLSNAGFRFLFVPESFVWHKMRSSPKSWFKNM</sequence>
<reference evidence="2" key="1">
    <citation type="journal article" date="2014" name="Front. Microbiol.">
        <title>High frequency of phylogenetically diverse reductive dehalogenase-homologous genes in deep subseafloor sedimentary metagenomes.</title>
        <authorList>
            <person name="Kawai M."/>
            <person name="Futagami T."/>
            <person name="Toyoda A."/>
            <person name="Takaki Y."/>
            <person name="Nishi S."/>
            <person name="Hori S."/>
            <person name="Arai W."/>
            <person name="Tsubouchi T."/>
            <person name="Morono Y."/>
            <person name="Uchiyama I."/>
            <person name="Ito T."/>
            <person name="Fujiyama A."/>
            <person name="Inagaki F."/>
            <person name="Takami H."/>
        </authorList>
    </citation>
    <scope>NUCLEOTIDE SEQUENCE</scope>
    <source>
        <strain evidence="2">Expedition CK06-06</strain>
    </source>
</reference>
<evidence type="ECO:0000313" key="2">
    <source>
        <dbReference type="EMBL" id="GAF74901.1"/>
    </source>
</evidence>